<dbReference type="Pfam" id="PF21278">
    <property type="entry name" value="YlmH_1st"/>
    <property type="match status" value="1"/>
</dbReference>
<proteinExistence type="predicted"/>
<evidence type="ECO:0000259" key="2">
    <source>
        <dbReference type="SMART" id="SM00363"/>
    </source>
</evidence>
<dbReference type="InterPro" id="IPR002942">
    <property type="entry name" value="S4_RNA-bd"/>
</dbReference>
<dbReference type="AlphaFoldDB" id="A0A923RIS8"/>
<dbReference type="EMBL" id="JACOOL010000002">
    <property type="protein sequence ID" value="MBC5635887.1"/>
    <property type="molecule type" value="Genomic_DNA"/>
</dbReference>
<keyword evidence="1" id="KW-0694">RNA-binding</keyword>
<sequence>MDIYQHFRKEEHSFIDQVLSWMEQVERSYLPRLTDFLDPREQQIIEMLIGTSNDELKLLFFGGGTYSERKRAIIAPLYEEIDEDSFNISLLQATYHEKFVSLTHRDVLGAFLSLGMKRKKVGDIYVGKGKVQLFLDKDISAYIQMNMTMIRKSTITFEEKPFSDLIEQEPIWFRSEKIVSSLRLDTMLKEIYSLSRKEAQTLIDKGLVKVNYRTVEDSKFILREGDMISLRGKGRSKLIAVNGQTKKEKIKVTTALLQV</sequence>
<gene>
    <name evidence="3" type="ORF">H8S33_03505</name>
</gene>
<dbReference type="Gene3D" id="3.30.70.330">
    <property type="match status" value="1"/>
</dbReference>
<dbReference type="GO" id="GO:0003723">
    <property type="term" value="F:RNA binding"/>
    <property type="evidence" value="ECO:0007669"/>
    <property type="project" value="UniProtKB-KW"/>
</dbReference>
<dbReference type="InterPro" id="IPR012677">
    <property type="entry name" value="Nucleotide-bd_a/b_plait_sf"/>
</dbReference>
<name>A0A923RIS8_9BACI</name>
<comment type="caution">
    <text evidence="3">The sequence shown here is derived from an EMBL/GenBank/DDBJ whole genome shotgun (WGS) entry which is preliminary data.</text>
</comment>
<keyword evidence="4" id="KW-1185">Reference proteome</keyword>
<dbReference type="PROSITE" id="PS50889">
    <property type="entry name" value="S4"/>
    <property type="match status" value="1"/>
</dbReference>
<dbReference type="Proteomes" id="UP000637359">
    <property type="component" value="Unassembled WGS sequence"/>
</dbReference>
<dbReference type="InterPro" id="IPR036986">
    <property type="entry name" value="S4_RNA-bd_sf"/>
</dbReference>
<reference evidence="3" key="1">
    <citation type="submission" date="2020-08" db="EMBL/GenBank/DDBJ databases">
        <title>Genome public.</title>
        <authorList>
            <person name="Liu C."/>
            <person name="Sun Q."/>
        </authorList>
    </citation>
    <scope>NUCLEOTIDE SEQUENCE</scope>
    <source>
        <strain evidence="3">BX22</strain>
    </source>
</reference>
<organism evidence="3 4">
    <name type="scientific">Ornithinibacillus hominis</name>
    <dbReference type="NCBI Taxonomy" id="2763055"/>
    <lineage>
        <taxon>Bacteria</taxon>
        <taxon>Bacillati</taxon>
        <taxon>Bacillota</taxon>
        <taxon>Bacilli</taxon>
        <taxon>Bacillales</taxon>
        <taxon>Bacillaceae</taxon>
        <taxon>Ornithinibacillus</taxon>
    </lineage>
</organism>
<dbReference type="RefSeq" id="WP_186868601.1">
    <property type="nucleotide sequence ID" value="NZ_JACOOL010000002.1"/>
</dbReference>
<protein>
    <submittedName>
        <fullName evidence="3">RNA-binding protein</fullName>
    </submittedName>
</protein>
<dbReference type="Pfam" id="PF01479">
    <property type="entry name" value="S4"/>
    <property type="match status" value="1"/>
</dbReference>
<dbReference type="SMART" id="SM00363">
    <property type="entry name" value="S4"/>
    <property type="match status" value="1"/>
</dbReference>
<evidence type="ECO:0000313" key="3">
    <source>
        <dbReference type="EMBL" id="MBC5635887.1"/>
    </source>
</evidence>
<dbReference type="SUPFAM" id="SSF55174">
    <property type="entry name" value="Alpha-L RNA-binding motif"/>
    <property type="match status" value="1"/>
</dbReference>
<dbReference type="Gene3D" id="3.30.1370.160">
    <property type="match status" value="1"/>
</dbReference>
<dbReference type="PANTHER" id="PTHR13633:SF3">
    <property type="entry name" value="MITOCHONDRIAL TRANSCRIPTION RESCUE FACTOR 1"/>
    <property type="match status" value="1"/>
</dbReference>
<accession>A0A923RIS8</accession>
<evidence type="ECO:0000313" key="4">
    <source>
        <dbReference type="Proteomes" id="UP000637359"/>
    </source>
</evidence>
<dbReference type="CDD" id="cd00165">
    <property type="entry name" value="S4"/>
    <property type="match status" value="1"/>
</dbReference>
<dbReference type="InterPro" id="IPR048443">
    <property type="entry name" value="RqcP2_N"/>
</dbReference>
<dbReference type="PANTHER" id="PTHR13633">
    <property type="entry name" value="MITOCHONDRIAL TRANSCRIPTION RESCUE FACTOR 1"/>
    <property type="match status" value="1"/>
</dbReference>
<dbReference type="Gene3D" id="3.10.290.10">
    <property type="entry name" value="RNA-binding S4 domain"/>
    <property type="match status" value="1"/>
</dbReference>
<dbReference type="InterPro" id="IPR040591">
    <property type="entry name" value="RqcP2_RBD"/>
</dbReference>
<dbReference type="Pfam" id="PF17774">
    <property type="entry name" value="YlmH_RBD"/>
    <property type="match status" value="1"/>
</dbReference>
<feature type="domain" description="RNA-binding S4" evidence="2">
    <location>
        <begin position="182"/>
        <end position="244"/>
    </location>
</feature>
<evidence type="ECO:0000256" key="1">
    <source>
        <dbReference type="PROSITE-ProRule" id="PRU00182"/>
    </source>
</evidence>